<gene>
    <name evidence="2" type="ORF">DYE48_02730</name>
</gene>
<comment type="caution">
    <text evidence="2">The sequence shown here is derived from an EMBL/GenBank/DDBJ whole genome shotgun (WGS) entry which is preliminary data.</text>
</comment>
<dbReference type="AlphaFoldDB" id="A0A3E0JBU9"/>
<evidence type="ECO:0000256" key="1">
    <source>
        <dbReference type="SAM" id="MobiDB-lite"/>
    </source>
</evidence>
<organism evidence="2 3">
    <name type="scientific">Halobacillus trueperi</name>
    <dbReference type="NCBI Taxonomy" id="156205"/>
    <lineage>
        <taxon>Bacteria</taxon>
        <taxon>Bacillati</taxon>
        <taxon>Bacillota</taxon>
        <taxon>Bacilli</taxon>
        <taxon>Bacillales</taxon>
        <taxon>Bacillaceae</taxon>
        <taxon>Halobacillus</taxon>
    </lineage>
</organism>
<dbReference type="EMBL" id="QUAE01000002">
    <property type="protein sequence ID" value="REJ10418.1"/>
    <property type="molecule type" value="Genomic_DNA"/>
</dbReference>
<name>A0A3E0JBU9_9BACI</name>
<evidence type="ECO:0000313" key="2">
    <source>
        <dbReference type="EMBL" id="REJ10418.1"/>
    </source>
</evidence>
<protein>
    <submittedName>
        <fullName evidence="2">Uncharacterized protein</fullName>
    </submittedName>
</protein>
<feature type="compositionally biased region" description="Basic and acidic residues" evidence="1">
    <location>
        <begin position="39"/>
        <end position="49"/>
    </location>
</feature>
<proteinExistence type="predicted"/>
<sequence>MYKGSLFRKWFRDNYIGRGAEENGETPAGKKCMVRPHRTQSEEAQENRRSSIKFGTSCANIERPHLVWGPAESEPFPAAPIHSTKVSKLTLHKRDL</sequence>
<keyword evidence="3" id="KW-1185">Reference proteome</keyword>
<feature type="region of interest" description="Disordered" evidence="1">
    <location>
        <begin position="18"/>
        <end position="55"/>
    </location>
</feature>
<evidence type="ECO:0000313" key="3">
    <source>
        <dbReference type="Proteomes" id="UP000256305"/>
    </source>
</evidence>
<reference evidence="2 3" key="1">
    <citation type="submission" date="2018-08" db="EMBL/GenBank/DDBJ databases">
        <title>Genome sequence of Halobacillus trueperi KCTC 3686.</title>
        <authorList>
            <person name="Cho K.H."/>
            <person name="Kwak M.-J."/>
            <person name="Kim B.-Y."/>
            <person name="Chun J."/>
        </authorList>
    </citation>
    <scope>NUCLEOTIDE SEQUENCE [LARGE SCALE GENOMIC DNA]</scope>
    <source>
        <strain evidence="2 3">KCTC 3686</strain>
    </source>
</reference>
<accession>A0A3E0JBU9</accession>
<dbReference type="Proteomes" id="UP000256305">
    <property type="component" value="Unassembled WGS sequence"/>
</dbReference>